<evidence type="ECO:0000313" key="3">
    <source>
        <dbReference type="EMBL" id="MCR6509603.1"/>
    </source>
</evidence>
<dbReference type="Pfam" id="PF00534">
    <property type="entry name" value="Glycos_transf_1"/>
    <property type="match status" value="1"/>
</dbReference>
<feature type="domain" description="Glycosyl transferase family 1" evidence="1">
    <location>
        <begin position="185"/>
        <end position="323"/>
    </location>
</feature>
<organism evidence="3 4">
    <name type="scientific">Bacteroides muris</name>
    <name type="common">ex Fokt et al. 2023</name>
    <dbReference type="NCBI Taxonomy" id="2937417"/>
    <lineage>
        <taxon>Bacteria</taxon>
        <taxon>Pseudomonadati</taxon>
        <taxon>Bacteroidota</taxon>
        <taxon>Bacteroidia</taxon>
        <taxon>Bacteroidales</taxon>
        <taxon>Bacteroidaceae</taxon>
        <taxon>Bacteroides</taxon>
    </lineage>
</organism>
<sequence length="343" mass="39270">MKIAYLVPSLINRGPVIVVRDLINVMTAYGHQCTIYYFDELEHTNINCPTERICMRNSINFNDFDVVHSHGIRSDFYVFLHKPLACRAVCISTVHSFIFEDLASQYNKLVSFIVGKFWIQILSRHDKIAVLTKKALEYYKKKLPENKLKVVYNTRIINTNKKLSLEDREHVLNFKGNSVCLGINAMLSPIKGIEQVIKSLSLLENVKLWIVGDGKSMSALQMLSDECGVRSRVHFAGYKEEAFRYLEYYDVFLMPSRCEGFGLTLLEAACYKVPTVCSNIPVFKELFSSDEVSFFELDKIESLVKAIGHAIGNKNLASNMNKKYVKCYSPDSFYRNYLSTYAG</sequence>
<reference evidence="3" key="2">
    <citation type="submission" date="2022-04" db="EMBL/GenBank/DDBJ databases">
        <authorList>
            <person name="Fokt H."/>
            <person name="Baines J."/>
        </authorList>
    </citation>
    <scope>NUCLEOTIDE SEQUENCE</scope>
    <source>
        <strain evidence="3">KH569_7</strain>
    </source>
</reference>
<evidence type="ECO:0000259" key="2">
    <source>
        <dbReference type="Pfam" id="PF13439"/>
    </source>
</evidence>
<comment type="caution">
    <text evidence="3">The sequence shown here is derived from an EMBL/GenBank/DDBJ whole genome shotgun (WGS) entry which is preliminary data.</text>
</comment>
<dbReference type="PANTHER" id="PTHR12526">
    <property type="entry name" value="GLYCOSYLTRANSFERASE"/>
    <property type="match status" value="1"/>
</dbReference>
<protein>
    <submittedName>
        <fullName evidence="3">Glycosyltransferase family 4 protein</fullName>
    </submittedName>
</protein>
<dbReference type="AlphaFoldDB" id="A0A9X2P0H8"/>
<dbReference type="EMBL" id="JAMZEE010000051">
    <property type="protein sequence ID" value="MCR6509603.1"/>
    <property type="molecule type" value="Genomic_DNA"/>
</dbReference>
<dbReference type="Pfam" id="PF13439">
    <property type="entry name" value="Glyco_transf_4"/>
    <property type="match status" value="1"/>
</dbReference>
<evidence type="ECO:0000313" key="4">
    <source>
        <dbReference type="Proteomes" id="UP001143810"/>
    </source>
</evidence>
<accession>A0A9X2P0H8</accession>
<dbReference type="Proteomes" id="UP001143810">
    <property type="component" value="Unassembled WGS sequence"/>
</dbReference>
<gene>
    <name evidence="3" type="ORF">M1B78_15930</name>
</gene>
<dbReference type="InterPro" id="IPR028098">
    <property type="entry name" value="Glyco_trans_4-like_N"/>
</dbReference>
<dbReference type="SUPFAM" id="SSF53756">
    <property type="entry name" value="UDP-Glycosyltransferase/glycogen phosphorylase"/>
    <property type="match status" value="1"/>
</dbReference>
<name>A0A9X2P0H8_9BACE</name>
<dbReference type="PANTHER" id="PTHR12526:SF630">
    <property type="entry name" value="GLYCOSYLTRANSFERASE"/>
    <property type="match status" value="1"/>
</dbReference>
<reference evidence="3" key="1">
    <citation type="journal article" date="2022" name="Arch. Microbiol.">
        <title>Bacteroides muris sp. nov. isolated from the cecum of wild-derived house mice.</title>
        <authorList>
            <person name="Fokt H."/>
            <person name="Unni R."/>
            <person name="Repnik U."/>
            <person name="Schmitz R.A."/>
            <person name="Bramkamp M."/>
            <person name="Baines J.F."/>
            <person name="Unterweger D."/>
        </authorList>
    </citation>
    <scope>NUCLEOTIDE SEQUENCE</scope>
    <source>
        <strain evidence="3">KH569_7</strain>
    </source>
</reference>
<dbReference type="CDD" id="cd03801">
    <property type="entry name" value="GT4_PimA-like"/>
    <property type="match status" value="1"/>
</dbReference>
<evidence type="ECO:0000259" key="1">
    <source>
        <dbReference type="Pfam" id="PF00534"/>
    </source>
</evidence>
<dbReference type="InterPro" id="IPR001296">
    <property type="entry name" value="Glyco_trans_1"/>
</dbReference>
<dbReference type="Gene3D" id="3.40.50.2000">
    <property type="entry name" value="Glycogen Phosphorylase B"/>
    <property type="match status" value="2"/>
</dbReference>
<proteinExistence type="predicted"/>
<dbReference type="GO" id="GO:0016757">
    <property type="term" value="F:glycosyltransferase activity"/>
    <property type="evidence" value="ECO:0007669"/>
    <property type="project" value="InterPro"/>
</dbReference>
<feature type="domain" description="Glycosyltransferase subfamily 4-like N-terminal" evidence="2">
    <location>
        <begin position="53"/>
        <end position="153"/>
    </location>
</feature>